<comment type="similarity">
    <text evidence="2">Belongs to the SNF2/RAD54 helicase family.</text>
</comment>
<proteinExistence type="inferred from homology"/>
<keyword evidence="3" id="KW-0805">Transcription regulation</keyword>
<sequence>MANGVMGDGHPLFHKKKGNRKKLVEYMEERRKQKWQRCKKNNKAELNCLGMEAVQTANSRNGKKGHHVETVFNRVLPGPVTPESSKRRARRTRPDLSKMMALMQGGGTGSMSLHNTFQHSNSGLQSVSSLGHSSATSASLPFMPFVMGGAASSPHVDSNTMLHHHHHHPHPHHHHNHHPGLRASGYPSSPATATSGTALRLPPLQPEEDDEDEEEDEDDDLSQGYDSSERDFSLIDDPMMPANSDSSEDADD</sequence>
<dbReference type="SMART" id="SM00592">
    <property type="entry name" value="BRK"/>
    <property type="match status" value="1"/>
</dbReference>
<evidence type="ECO:0000256" key="2">
    <source>
        <dbReference type="ARBA" id="ARBA00007025"/>
    </source>
</evidence>
<protein>
    <submittedName>
        <fullName evidence="9">Chromodomain-helicase-DNA-binding protein 8-like isoform X2</fullName>
    </submittedName>
</protein>
<dbReference type="RefSeq" id="XP_023564121.1">
    <property type="nucleotide sequence ID" value="XM_023708353.1"/>
</dbReference>
<reference evidence="9" key="1">
    <citation type="submission" date="2025-08" db="UniProtKB">
        <authorList>
            <consortium name="RefSeq"/>
        </authorList>
    </citation>
    <scope>IDENTIFICATION</scope>
</reference>
<comment type="subcellular location">
    <subcellularLocation>
        <location evidence="1">Nucleus</location>
    </subcellularLocation>
</comment>
<evidence type="ECO:0000256" key="6">
    <source>
        <dbReference type="SAM" id="MobiDB-lite"/>
    </source>
</evidence>
<keyword evidence="5" id="KW-0539">Nucleus</keyword>
<dbReference type="GO" id="GO:0005634">
    <property type="term" value="C:nucleus"/>
    <property type="evidence" value="ECO:0007669"/>
    <property type="project" value="UniProtKB-SubCell"/>
</dbReference>
<name>A0A6P6DVY1_OCTDE</name>
<keyword evidence="8" id="KW-1185">Reference proteome</keyword>
<gene>
    <name evidence="9" type="primary">LOC105741231</name>
</gene>
<dbReference type="InterPro" id="IPR006576">
    <property type="entry name" value="BRK_domain"/>
</dbReference>
<feature type="compositionally biased region" description="Basic residues" evidence="6">
    <location>
        <begin position="162"/>
        <end position="180"/>
    </location>
</feature>
<dbReference type="GeneID" id="105741231"/>
<feature type="compositionally biased region" description="Polar residues" evidence="6">
    <location>
        <begin position="115"/>
        <end position="125"/>
    </location>
</feature>
<feature type="compositionally biased region" description="Acidic residues" evidence="6">
    <location>
        <begin position="206"/>
        <end position="221"/>
    </location>
</feature>
<evidence type="ECO:0000313" key="8">
    <source>
        <dbReference type="Proteomes" id="UP000515203"/>
    </source>
</evidence>
<feature type="domain" description="BRK" evidence="7">
    <location>
        <begin position="49"/>
        <end position="89"/>
    </location>
</feature>
<evidence type="ECO:0000259" key="7">
    <source>
        <dbReference type="SMART" id="SM00592"/>
    </source>
</evidence>
<feature type="compositionally biased region" description="Low complexity" evidence="6">
    <location>
        <begin position="126"/>
        <end position="135"/>
    </location>
</feature>
<feature type="region of interest" description="Disordered" evidence="6">
    <location>
        <begin position="154"/>
        <end position="252"/>
    </location>
</feature>
<organism evidence="8 9">
    <name type="scientific">Octodon degus</name>
    <name type="common">Degu</name>
    <name type="synonym">Sciurus degus</name>
    <dbReference type="NCBI Taxonomy" id="10160"/>
    <lineage>
        <taxon>Eukaryota</taxon>
        <taxon>Metazoa</taxon>
        <taxon>Chordata</taxon>
        <taxon>Craniata</taxon>
        <taxon>Vertebrata</taxon>
        <taxon>Euteleostomi</taxon>
        <taxon>Mammalia</taxon>
        <taxon>Eutheria</taxon>
        <taxon>Euarchontoglires</taxon>
        <taxon>Glires</taxon>
        <taxon>Rodentia</taxon>
        <taxon>Hystricomorpha</taxon>
        <taxon>Octodontidae</taxon>
        <taxon>Octodon</taxon>
    </lineage>
</organism>
<feature type="compositionally biased region" description="Polar residues" evidence="6">
    <location>
        <begin position="186"/>
        <end position="197"/>
    </location>
</feature>
<evidence type="ECO:0000256" key="1">
    <source>
        <dbReference type="ARBA" id="ARBA00004123"/>
    </source>
</evidence>
<dbReference type="Proteomes" id="UP000515203">
    <property type="component" value="Unplaced"/>
</dbReference>
<evidence type="ECO:0000256" key="3">
    <source>
        <dbReference type="ARBA" id="ARBA00023015"/>
    </source>
</evidence>
<evidence type="ECO:0000313" key="9">
    <source>
        <dbReference type="RefSeq" id="XP_023564121.1"/>
    </source>
</evidence>
<keyword evidence="4" id="KW-0804">Transcription</keyword>
<evidence type="ECO:0000256" key="5">
    <source>
        <dbReference type="ARBA" id="ARBA00023242"/>
    </source>
</evidence>
<evidence type="ECO:0000256" key="4">
    <source>
        <dbReference type="ARBA" id="ARBA00023163"/>
    </source>
</evidence>
<accession>A0A6P6DVY1</accession>
<dbReference type="AlphaFoldDB" id="A0A6P6DVY1"/>
<feature type="region of interest" description="Disordered" evidence="6">
    <location>
        <begin position="115"/>
        <end position="135"/>
    </location>
</feature>